<proteinExistence type="predicted"/>
<evidence type="ECO:0000259" key="1">
    <source>
        <dbReference type="Pfam" id="PF07727"/>
    </source>
</evidence>
<comment type="caution">
    <text evidence="2">The sequence shown here is derived from an EMBL/GenBank/DDBJ whole genome shotgun (WGS) entry which is preliminary data.</text>
</comment>
<dbReference type="InterPro" id="IPR013103">
    <property type="entry name" value="RVT_2"/>
</dbReference>
<keyword evidence="3" id="KW-1185">Reference proteome</keyword>
<name>A0A5B6URH2_9ROSI</name>
<gene>
    <name evidence="2" type="ORF">EPI10_013571</name>
</gene>
<protein>
    <submittedName>
        <fullName evidence="2">Retrovirus-related Pol polyprotein from transposon TNT 1-94</fullName>
    </submittedName>
</protein>
<evidence type="ECO:0000313" key="2">
    <source>
        <dbReference type="EMBL" id="KAA3459044.1"/>
    </source>
</evidence>
<feature type="domain" description="Reverse transcriptase Ty1/copia-type" evidence="1">
    <location>
        <begin position="6"/>
        <end position="184"/>
    </location>
</feature>
<reference evidence="3" key="1">
    <citation type="journal article" date="2019" name="Plant Biotechnol. J.">
        <title>Genome sequencing of the Australian wild diploid species Gossypium australe highlights disease resistance and delayed gland morphogenesis.</title>
        <authorList>
            <person name="Cai Y."/>
            <person name="Cai X."/>
            <person name="Wang Q."/>
            <person name="Wang P."/>
            <person name="Zhang Y."/>
            <person name="Cai C."/>
            <person name="Xu Y."/>
            <person name="Wang K."/>
            <person name="Zhou Z."/>
            <person name="Wang C."/>
            <person name="Geng S."/>
            <person name="Li B."/>
            <person name="Dong Q."/>
            <person name="Hou Y."/>
            <person name="Wang H."/>
            <person name="Ai P."/>
            <person name="Liu Z."/>
            <person name="Yi F."/>
            <person name="Sun M."/>
            <person name="An G."/>
            <person name="Cheng J."/>
            <person name="Zhang Y."/>
            <person name="Shi Q."/>
            <person name="Xie Y."/>
            <person name="Shi X."/>
            <person name="Chang Y."/>
            <person name="Huang F."/>
            <person name="Chen Y."/>
            <person name="Hong S."/>
            <person name="Mi L."/>
            <person name="Sun Q."/>
            <person name="Zhang L."/>
            <person name="Zhou B."/>
            <person name="Peng R."/>
            <person name="Zhang X."/>
            <person name="Liu F."/>
        </authorList>
    </citation>
    <scope>NUCLEOTIDE SEQUENCE [LARGE SCALE GENOMIC DNA]</scope>
    <source>
        <strain evidence="3">cv. PA1801</strain>
    </source>
</reference>
<dbReference type="Proteomes" id="UP000325315">
    <property type="component" value="Unassembled WGS sequence"/>
</dbReference>
<dbReference type="SUPFAM" id="SSF56672">
    <property type="entry name" value="DNA/RNA polymerases"/>
    <property type="match status" value="1"/>
</dbReference>
<sequence length="187" mass="21282">MGFSSTTAGLDYHETFSPVVKANTVHLILVLALSRKWKLRQVDVNNVFLNGDLAEDIYRKQPTGFEVVDDHGQPLACKLNKATYGLKQAPRAWFEKLRNFLVQQLNFKPSTAYSSLFYKHTNAGSVYFLVFIDDIIVTCGDCAELDAFSFKDLGELSFFLGLKVLRHPDRMHVSQQKYARELLKVLT</sequence>
<dbReference type="Pfam" id="PF07727">
    <property type="entry name" value="RVT_2"/>
    <property type="match status" value="1"/>
</dbReference>
<evidence type="ECO:0000313" key="3">
    <source>
        <dbReference type="Proteomes" id="UP000325315"/>
    </source>
</evidence>
<accession>A0A5B6URH2</accession>
<organism evidence="2 3">
    <name type="scientific">Gossypium australe</name>
    <dbReference type="NCBI Taxonomy" id="47621"/>
    <lineage>
        <taxon>Eukaryota</taxon>
        <taxon>Viridiplantae</taxon>
        <taxon>Streptophyta</taxon>
        <taxon>Embryophyta</taxon>
        <taxon>Tracheophyta</taxon>
        <taxon>Spermatophyta</taxon>
        <taxon>Magnoliopsida</taxon>
        <taxon>eudicotyledons</taxon>
        <taxon>Gunneridae</taxon>
        <taxon>Pentapetalae</taxon>
        <taxon>rosids</taxon>
        <taxon>malvids</taxon>
        <taxon>Malvales</taxon>
        <taxon>Malvaceae</taxon>
        <taxon>Malvoideae</taxon>
        <taxon>Gossypium</taxon>
    </lineage>
</organism>
<dbReference type="InterPro" id="IPR043502">
    <property type="entry name" value="DNA/RNA_pol_sf"/>
</dbReference>
<dbReference type="AlphaFoldDB" id="A0A5B6URH2"/>
<dbReference type="EMBL" id="SMMG02000010">
    <property type="protein sequence ID" value="KAA3459044.1"/>
    <property type="molecule type" value="Genomic_DNA"/>
</dbReference>
<dbReference type="OrthoDB" id="7473114at2759"/>